<feature type="region of interest" description="Disordered" evidence="2">
    <location>
        <begin position="2909"/>
        <end position="2933"/>
    </location>
</feature>
<evidence type="ECO:0000313" key="5">
    <source>
        <dbReference type="Proteomes" id="UP000186206"/>
    </source>
</evidence>
<dbReference type="EMBL" id="MJMI01000080">
    <property type="protein sequence ID" value="OLQ93978.1"/>
    <property type="molecule type" value="Genomic_DNA"/>
</dbReference>
<dbReference type="InterPro" id="IPR011049">
    <property type="entry name" value="Serralysin-like_metalloprot_C"/>
</dbReference>
<feature type="region of interest" description="Disordered" evidence="2">
    <location>
        <begin position="3686"/>
        <end position="3707"/>
    </location>
</feature>
<comment type="caution">
    <text evidence="4">The sequence shown here is derived from an EMBL/GenBank/DDBJ whole genome shotgun (WGS) entry which is preliminary data.</text>
</comment>
<dbReference type="InterPro" id="IPR043824">
    <property type="entry name" value="DUF5801"/>
</dbReference>
<evidence type="ECO:0000313" key="4">
    <source>
        <dbReference type="EMBL" id="OLQ93978.1"/>
    </source>
</evidence>
<dbReference type="InterPro" id="IPR001343">
    <property type="entry name" value="Hemolysn_Ca-bd"/>
</dbReference>
<evidence type="ECO:0000256" key="1">
    <source>
        <dbReference type="ARBA" id="ARBA00022837"/>
    </source>
</evidence>
<dbReference type="NCBIfam" id="NF033682">
    <property type="entry name" value="retention_LapA"/>
    <property type="match status" value="1"/>
</dbReference>
<dbReference type="Proteomes" id="UP000186206">
    <property type="component" value="Unassembled WGS sequence"/>
</dbReference>
<protein>
    <recommendedName>
        <fullName evidence="3">DUF5801 domain-containing protein</fullName>
    </recommendedName>
</protein>
<organism evidence="4 5">
    <name type="scientific">Vibrio ponticus</name>
    <dbReference type="NCBI Taxonomy" id="265668"/>
    <lineage>
        <taxon>Bacteria</taxon>
        <taxon>Pseudomonadati</taxon>
        <taxon>Pseudomonadota</taxon>
        <taxon>Gammaproteobacteria</taxon>
        <taxon>Vibrionales</taxon>
        <taxon>Vibrionaceae</taxon>
        <taxon>Vibrio</taxon>
    </lineage>
</organism>
<evidence type="ECO:0000256" key="2">
    <source>
        <dbReference type="SAM" id="MobiDB-lite"/>
    </source>
</evidence>
<proteinExistence type="predicted"/>
<sequence length="6220" mass="663426">MNEQTVSVPGTIHEVVGTPIVVRPGEAAVGATKGFELKPNDLLFTPAGSELVVAINNELFLVDENCVGCINIAANQQPQLSIANLNGELVTIDEPTDAVLDVNAIQEAILAGEDPTEILESTEAGGTPDGSAISTSSTIPLNLAQTIAATKFETAGFDNQREQFEYEDGNDVVAAEGGLIINTTVTEGNLSDGTYPQQTLTQATVTAGTLSLDPSSFVPVTSSLSALLNELNSEITSSGQPVDFIYDPTTNAIIGSQGEEKVLTIDIDALQSGKDILLRLTTTLEKPIDHDVENGSQGLVQFSDNLLQVSLTLTGADTNGNPLKQPLSITVSVEDGDEQSAVEVDESYTEAVTLSEDNPYQTSGTVFELGADELEVVRFDANAIDQFVGVLSDNQETEATLTEDGKTLTLTIKDAPEAVILAIVLSEDGTYSITQNLPLEQNNDQDALNFAIPVTSIDYDGDVVTNVINYQVIDGAAPTVELPNSIEPVLESQLDSGSPVLSQGMLGYQGSDAVQHFEIDVEAFNSQYQGLLQSGELDITLVDTTQDDGSFIHSYAGKDEDGGTVFTITLQPDGSYTFELLKPLDHSGPNDPSSADNNLYHLDFPIYAVDSDDDKSDSDSALDGAQATTLTIAVVDDVSTLKESILFDQVVEPTIGVDGIVTATQNIFSDVSQDGDQVTHFVYGNQNYNLDDYTPNAQGVYAVALNPVGDDDTGIGTVYITRDGDISFQPNSDILHTDDTSINDILTANLEVFTKDGDDDVDSVDVTLKIKDGDNISFVGELELSFTETQNPQTFTLDNDGHPLDIGVQVGSDNIVSLDFVSDENSGSVLNSITVDEAPTYVHIIDDGQSIVVSLASDPNDQTGYVLQATLSEDAQGVRSGEYTVIQHQAFDQVDDVLTIEFPFAAEDSDGDITRDTIDVTVNDGADITVCNPDCFVKLRETKRLDGSEENAITRYASVELKQGSDEIDTVVWQVSPEMEAALAALTTQGQDTQYQITDGLIRVFIQDEHGNQQDVITFELQGDKSGDYTVTQYLPIDNDMSDNKDSFEFSIVATDADGDSVVADIEVILKDGANTKLSDSALSYTEKEHKFGDAKNGSVKLKAGSDGVSEISVALDNLADVEQWTSQGQALSVIQDGNDFTLVYESDPSTAVLEFIFNNNTGAYQVIQHLPIDQDGSNQSELNFTVTASSTDDADTQASIDITIKDGVETSLKNRTVTLKEQDDSDNQFIKGEVSGDVNLKPGVDGVSALVLGLSAAQVNDIEANWSSQGNELSVVVDYANNIYTLVYKDDPDNHVLQVSLDGEGNYHVEQLLPIDQEGATSTLTFSITASSTDDADISKTLTVNIKDGVDTSLKNDEVTLHEMVDNQGDFAPATVHGDVQLNPGPDGAETSIELVNLDQVENWTSNGQPTTVTTTDSSITLWNSDDEKVLELIYYPEEVGNNAAGTYQVTQYAAIDQLTNNVNKLLVDVTATSTDDDSLTKQITVKIKDGVTPSIEVNGDAELTETTDMSDVTPAMQTFAGLLGIESGTDALTTVFFQLANDSAFKLNDLTSENRPLEVKSDDGSYSLFIKGSDEAVLNISLDKQSGDVTVKQYLPLDNPADDNIVLTIKATASDTDLDTGSNSFKLTLVDGQDPAIDPITSLDAYEKGIDEQNDNSEFASTKLTFADSSDNIETIEFQEQGIVVTDQNDAAVVLKSDGQVVQFEQSDNGLIGFIGSGNSKQTVLEVTVNSDYGSDDFGLVEFTLHQPVEHPGTGIDSLKLTLPVVATDFDGDPSPTAYLAVNLIDDVSTLKPTLVFDQIVEPNVGSQGLETGVQNIFADVSKDGDQVTNIKYADVSYNLDDYTPNGDGVYAIELDPVGSDDSGIGTVYITRDGDISFKPNSDILHTDATATNDILTAKLEVFTQDGDGDPDSIDVTLKIKDGDNISVMGDLTLSFTETQNAQTFTKDGNGQPLDVGLQVGSDNIASLSFVSDSNPNSVLNSITVDEAATFVHVIDNGQSIVVSLSKNPSDAASYVLQATFSEDAQGERTGAYKVIQHQAFDQTSDVLTLSLPFEAKDSDGDITAETIDITVHDGADISVGKPNSTLSLTETLLLDGSQDNAIVKHSTVKFIQGSDEIDTVAWQLSTEAKAAFEVIKTQGQDTDYQVDDGVIRVWFTDGNGVKHDVMTLVLDDDNSGGYTVTQYLPIDNDISDNNDLFELSIVATDADGDPTVADIEVRFNDGVETKLSTSAITYTEKEGQFGNAKNGSVQLKAGSDGVSEVSVTLDNEAEVMDWTSQDQALDIVKSGNDYTLVYESDPDNKVLEFIFDSTTGNYQVIQHKPIDQDVSNLSKLEFTVTATSTDDANVQASIDVTIKDGVETRLSNSTIQYTEKQTGIDPDVSYGFKTGSVNIKAGVDGVSEVEVSIDDSDALSSWTSQGKPLELLENGNDFKLVYADDLNQTVIEFNFDDETGDYSVEQFLPIDQIGAEQSVINLTVGAFSTDDEKSTATIAITIKDGAETSLKNRTVTLTEKDDGDNQFIKGEVSGDVNLKPGVDGVSAVALTLSQAQINDINANWTSQGKALAVVEDLDSNTYSVVYKNDPTAQVLKVVLDDEGNYKVEQSLPIDQQGSTSSLVFDVTVSSTDDANISKTLTVNIKDGVDTSLKNDQVTLKESVDGDGEFATKSVSGDVKLNPGPDGAESSISLNNQDDVSKWTSNGNPLKLVATDDTITLLDEDNNKVLELIYYPEAVGNKVAGSYDVVQYAAIDQSNNNVSTMLVDVTATSTDDNPLTKQITVNIKDGVTPSIDINGSASLTETTDMDVATPAKKTFTQLLDIHSGTDDIDTVLFALADNSPLKLDDLTSEGRELEVKSEDGSYSLFIKGSTTEVLNITLDKQSGDVTVEQYRPLDNPLDNHIELKIVATAKDTDGDSGSNSFNLTLVDGQDPQIKPDSSVDVYEKGLGESDDHTESNSVSVEFEASSDNIKTIEIKPTGIIITDQNDAPVTLTADKQAVQFEQTSNGLIGFIGSGDSKETVFEATVNSDYTSNDFGKVTFTLLKEVDHPNAGTDALVLKLPIMATDFDGDTSQTGAQQAYVTVNLIDDVSTLNASILFDDINEPTLGTQGSTTEVKNIFADVSKDGDQVTHIVYDNKSYDLDDYTPDGQGVYAIALDAKGADDNGIGTVYITRDGDISFKPNSDILHTDATSAMDVLTAKLEVHTKDGDNDVDSVDVTLKIKDGTDIGFAGKLDVAWTEVSAIKTITTDSEGETLNVSLTSGSDHLASLKFVADSDTNSVLNNITVDEAETFVHIINGGDSIVVSTNQNQPLNVADYILQATLSKDTQGNANGEYSITQYKPFDQAQSPIDAAVILLPLVATDTDGDPTPAEIKLTVTDGQDITVGNSTSSVQLNETLTLDGTEENAISQHDSVSFVAGVDGIDSVKWQDDAALRTLLDGITTQGKETKYSVSDDTLRVYLEDGAQGQDVITFVLDSGIGGGYTVKQYLPIDNANDDTTNIDILNLAIVATDKDGDDTVAPIKVNLKDGVNTTMSDASEEWTETDTIADEFVVVTENGNVNLALGSDGVETLKVNLTTADINAIETNWTSQGKALAVDFDSGTNTYTLVYKDNPATVVLEFKLDSNGSYEVKQSLPLDQAGEKSTIVFNIIASSTDDADVTAKVTLNIKDGVDTTIQDSTEALTETLDGDGNFTSSTVSGDTQLDPGPDGHQTTISLKNYDEVHGTAANQFKGWSSNGNDIEVTETDTTVTLTDKVTGEKVLELTYYPEDVGVFGDANFKAAGTYDVTQFRAIDQPEDNISQLQVTVTSRSTDDTPKTAQITINITDGTTPTIIANNDASLTETVDMAANTPANDSFTQMLDIDSGTDAVDTVIFDLADSSVYQLADLTSSGQELVVQSQDSSYSLFIKGTTTEVLNIAVNKANGDVTVEQYQPLDNPLSNDIVLTLNATVTDTDGDSASDSFDLTLTDGMDPRIEGIGSIKVNEYGIGHGNRGEFGSATITLEPSSDNIEKFEIDTTAISVADKDGNPVSPLTSGNKLVQYEEISGGYRGFIENGNKKLTVFEVKINSDYTSDDLGKVDFKLVRGIDHPDAGTDSLFLTLPVIASDFDGDSSPAQGLNVEIKDYFSDAKNVTINLVEGSSTSNNGYTVVNYKQGDRLDNLEIEVPVDQQGKFAFGDIDNPSSKFDLDTLGTGNGIAVLAKNSNDQWAEVGTITLITKGSNVRVKFSAADSVDHLDGPLSTTFTMTAIDNDGDQDSSNLNLTIRDKESKLVIDPVRGDEDTDIAVTIEIDLHDADGEEIQSLLLGNPAGGSFYYIDPNGGAKIEVSGRLSKDKLDVSGTDVLSINNIFYQPDDHYSTDANGFEVNAQVKVEREGHPVETRNGRIGIVVDGIADKPEFSDSSIAEASGDEDSLIKLDFAFETDDQSDASAETITYELTFNDANAVAEHQLVKANGSVITPDNDGVYHFTSAEIGNVYLAAKGDFSGSVLVDVKATSHEPFTDSTNSSETTLTVDVAPIVDDITYQVERVRVNEDTEFKLKDHIQVNDLKDSDGSENRFVYIKDLPNGTIITHFNADGDNAVILNGEAYLIVDPDDYATATLIVLDDPADKSIDADVDLIVDYALIQSGTTGIIPPKDSNADFDFKVEVKVVDTATYADGEVVYDSQSMGNDQTIAVDIKGIADAPMMDADNNDVWQVVTDNQGAISGIKTTTPIDENSSIMLDFSVFSGETGYDKSGPDGSETVTVVLYAESGNLAEYKIEDTDGNEISLTYTGMKNGQAQYEADIGQADIKITPKTNNTEDIQLKAKIIVTENDGNELVTEKDIFIEVNPVISGFNDNFIVNSNDNNYTPLEDQVNNVKWYPGKLTDRESGGDHEFVSKLVISGNEAESNAELSDIALTIEANSAIAQVLIDGVATGLDAGKYRFDATNEVTIIAADGAELTAGNVEISALVTPEDSSADFVLDSTVSVTEVDVDSNSGFSKTVDYSGKLNIDIQPVVEDDGELNIIDGDDVGIEATQTNTAGSVSFTINKEAKGGSFANDSNNSDYSINFIDLDADSTGAPNPENNQDERVSHVVIEFAGASQNVLDQLYVQGALNNGDGTWTVTNEDSFIVFAPNGVNETVTVKVHALVIDRGEDGEDSINESEVSYAVRDTQSFQITFDDPEPSGTVSGEAASASIDNTQAIEGTEDTKVRLDDTLREKLIFSELANLDDSSTNDQITIVFDVSNIHEIKRVTSGTGEENFVNGKYAFTIDAEDVNDDGSLKEGALGNAAITLIEDFAGDFTIPISVVITDMDSGDENVVTQQVNFEITPVVDGVTKDNGVVVQTVEAADFTAGEESPSSIQANTAYEDSQVTLNLNRFSFKDEDTDLSQGVESFAAIEISSTVGAVTAGTVYSGVEEKEDGTLSITAAQLPNGVTVEQVLAEVVFTPSKDFSGKVTITLDGTIIDQTDNVGSVTAPFKQTFDIDVKSIVDGVTTQSLGDKVIDGSEDTPMSLSVLDFTLDDSDGSEEFVSFKLTDVPQDFLVSSTSGDFAVSNNGSGVWSIKIAQPVGETVDLSDIQITPAENFSGSANIGYVVYTQEEADKQPKQQGGRITLNIAPEGDEIDTRIDQHATGAEHSGADSGLVDIKIDARILDKADSISAGAHSENSPETVYIKVENIPDGVSILLPEYTKGADLASGDYIAYQELDNGVYTGNWIVETNLQQVENIQLDLTGTDYNSDSWRGDNPQITLKVSSNDNGSLGPVAEQIVSLEITPDNDKPAVVAQTSYSVDEDVQLSISSIQISDADVIDDPDANMTVTISHTTGNLSFGTESIQYANDNNITIGSDSDGNIVLDGTIESINKLLSGSEVTTDKGLLFIGDENSHVDSQIQVQVTDNGNNGDVNGDGTIDINDALTSDQITVDVKVNPISDKPTLEAERNRYLVAVNDAQLAVIPLLGLIPALAVADESLSVQFDNVPAGTTIKVGGVTATLNGDGLFQADVPQGGDTDITIEVPAGITVSDTAIEIRAVSTDGDADPALSDPVTINVTADSSQSILGTVGNDYLFNLDDSDGITLSGGAGDDIIIGSDGADILEGGAGDDQILAGDGDDIVQGGLGSDILTGGGGQDIFVWTAADIDLTNPQVDKITDFNADKSLGAEKDMIDLSEVFESDDSMEDILSRLTAEKDGDKINIEILAQEGGETVQTIVLENQAGYTLDGGSASLMDDLINNEFIKLTNPD</sequence>
<dbReference type="Pfam" id="PF00353">
    <property type="entry name" value="HemolysinCabind"/>
    <property type="match status" value="2"/>
</dbReference>
<dbReference type="InterPro" id="IPR047777">
    <property type="entry name" value="LapA-like_RM"/>
</dbReference>
<name>A0ABX3FNF5_9VIBR</name>
<keyword evidence="5" id="KW-1185">Reference proteome</keyword>
<dbReference type="Pfam" id="PF19116">
    <property type="entry name" value="DUF5801"/>
    <property type="match status" value="2"/>
</dbReference>
<feature type="domain" description="DUF5801" evidence="3">
    <location>
        <begin position="2804"/>
        <end position="2921"/>
    </location>
</feature>
<dbReference type="SUPFAM" id="SSF51120">
    <property type="entry name" value="beta-Roll"/>
    <property type="match status" value="1"/>
</dbReference>
<feature type="region of interest" description="Disordered" evidence="2">
    <location>
        <begin position="5160"/>
        <end position="5182"/>
    </location>
</feature>
<evidence type="ECO:0000259" key="3">
    <source>
        <dbReference type="Pfam" id="PF19116"/>
    </source>
</evidence>
<keyword evidence="1" id="KW-0106">Calcium</keyword>
<feature type="region of interest" description="Disordered" evidence="2">
    <location>
        <begin position="2668"/>
        <end position="2688"/>
    </location>
</feature>
<dbReference type="RefSeq" id="WP_075648945.1">
    <property type="nucleotide sequence ID" value="NZ_AP019658.1"/>
</dbReference>
<reference evidence="4 5" key="1">
    <citation type="submission" date="2016-09" db="EMBL/GenBank/DDBJ databases">
        <title>Genomic Taxonomy of the Vibrionaceae.</title>
        <authorList>
            <person name="Gonzalez-Castillo A."/>
            <person name="Gomez-Gil B."/>
            <person name="Enciso-Ibarra K."/>
        </authorList>
    </citation>
    <scope>NUCLEOTIDE SEQUENCE [LARGE SCALE GENOMIC DNA]</scope>
    <source>
        <strain evidence="4 5">CAIM 1731</strain>
    </source>
</reference>
<accession>A0ABX3FNF5</accession>
<feature type="domain" description="DUF5801" evidence="3">
    <location>
        <begin position="3846"/>
        <end position="3962"/>
    </location>
</feature>
<gene>
    <name evidence="4" type="ORF">BIY21_10000</name>
</gene>
<feature type="compositionally biased region" description="Polar residues" evidence="2">
    <location>
        <begin position="3689"/>
        <end position="3699"/>
    </location>
</feature>
<dbReference type="PRINTS" id="PR00313">
    <property type="entry name" value="CABNDNGRPT"/>
</dbReference>